<feature type="domain" description="Nudix hydrolase" evidence="7">
    <location>
        <begin position="232"/>
        <end position="368"/>
    </location>
</feature>
<dbReference type="InterPro" id="IPR015797">
    <property type="entry name" value="NUDIX_hydrolase-like_dom_sf"/>
</dbReference>
<evidence type="ECO:0000256" key="2">
    <source>
        <dbReference type="ARBA" id="ARBA00001946"/>
    </source>
</evidence>
<dbReference type="AlphaFoldDB" id="A0A6P7JEY5"/>
<organism evidence="8 9">
    <name type="scientific">Parambassis ranga</name>
    <name type="common">Indian glassy fish</name>
    <dbReference type="NCBI Taxonomy" id="210632"/>
    <lineage>
        <taxon>Eukaryota</taxon>
        <taxon>Metazoa</taxon>
        <taxon>Chordata</taxon>
        <taxon>Craniata</taxon>
        <taxon>Vertebrata</taxon>
        <taxon>Euteleostomi</taxon>
        <taxon>Actinopterygii</taxon>
        <taxon>Neopterygii</taxon>
        <taxon>Teleostei</taxon>
        <taxon>Neoteleostei</taxon>
        <taxon>Acanthomorphata</taxon>
        <taxon>Ovalentaria</taxon>
        <taxon>Ambassidae</taxon>
        <taxon>Parambassis</taxon>
    </lineage>
</organism>
<dbReference type="PROSITE" id="PS51462">
    <property type="entry name" value="NUDIX"/>
    <property type="match status" value="1"/>
</dbReference>
<evidence type="ECO:0000256" key="4">
    <source>
        <dbReference type="ARBA" id="ARBA00022801"/>
    </source>
</evidence>
<keyword evidence="8" id="KW-1185">Reference proteome</keyword>
<evidence type="ECO:0000256" key="6">
    <source>
        <dbReference type="ARBA" id="ARBA00023211"/>
    </source>
</evidence>
<dbReference type="RefSeq" id="XP_028275318.1">
    <property type="nucleotide sequence ID" value="XM_028419517.1"/>
</dbReference>
<keyword evidence="6" id="KW-0464">Manganese</keyword>
<dbReference type="InParanoid" id="A0A6P7JEY5"/>
<evidence type="ECO:0000313" key="9">
    <source>
        <dbReference type="RefSeq" id="XP_028275318.1"/>
    </source>
</evidence>
<dbReference type="PANTHER" id="PTHR12992:SF11">
    <property type="entry name" value="MITOCHONDRIAL COENZYME A DIPHOSPHATASE NUDT8"/>
    <property type="match status" value="1"/>
</dbReference>
<evidence type="ECO:0000313" key="8">
    <source>
        <dbReference type="Proteomes" id="UP000515145"/>
    </source>
</evidence>
<accession>A0A6P7JEY5</accession>
<dbReference type="GeneID" id="114444736"/>
<dbReference type="CDD" id="cd03426">
    <property type="entry name" value="NUDIX_CoAse_Nudt7"/>
    <property type="match status" value="1"/>
</dbReference>
<dbReference type="Gene3D" id="3.90.79.10">
    <property type="entry name" value="Nucleoside Triphosphate Pyrophosphohydrolase"/>
    <property type="match status" value="1"/>
</dbReference>
<evidence type="ECO:0000259" key="7">
    <source>
        <dbReference type="PROSITE" id="PS51462"/>
    </source>
</evidence>
<dbReference type="OrthoDB" id="10262892at2759"/>
<keyword evidence="3" id="KW-0479">Metal-binding</keyword>
<dbReference type="PANTHER" id="PTHR12992">
    <property type="entry name" value="NUDIX HYDROLASE"/>
    <property type="match status" value="1"/>
</dbReference>
<evidence type="ECO:0000256" key="3">
    <source>
        <dbReference type="ARBA" id="ARBA00022723"/>
    </source>
</evidence>
<comment type="cofactor">
    <cofactor evidence="1">
        <name>Mn(2+)</name>
        <dbReference type="ChEBI" id="CHEBI:29035"/>
    </cofactor>
</comment>
<dbReference type="GO" id="GO:0010945">
    <property type="term" value="F:coenzyme A diphosphatase activity"/>
    <property type="evidence" value="ECO:0007669"/>
    <property type="project" value="InterPro"/>
</dbReference>
<dbReference type="Proteomes" id="UP000515145">
    <property type="component" value="Chromosome 13"/>
</dbReference>
<gene>
    <name evidence="9" type="primary">nudt8</name>
</gene>
<name>A0A6P7JEY5_9TELE</name>
<sequence length="399" mass="44642">MFRGSQILTSCPIRSLLLLRESHISALPENVRWLETRHVKSKRCEDLCGKRRRLERSSETVCSKHLSIFSLDSDKGQLRGASFDPTKAVLLSHHYHPQTAAKRGDDSLSTNWDCLINTTCLQCWRGPWEFSQSSLSTTNKTQCNLPSGHLYYRQHFVGPFSFVNHCHSIPRPLSLSSHQARAIHQASPRVSDTWRDCLSPENESRCRQSLGHNLTLYKGKKETGQSQGKNQGRWASVLVSLCSVEGQPAFLFTLRSSTLKGRHKGDVSFAGGKSDPSDKDVVATALREAREELGVSVPTECVWGIMKPLRDMSGMMIAPVLANLGPLEKLNFKPNPGEVEEIFTLSLAHLCNPQNRGYTHFRTGDKYGYTLPVFRNGKHKVWGLTAVALDHTLKLIVPA</sequence>
<evidence type="ECO:0000256" key="5">
    <source>
        <dbReference type="ARBA" id="ARBA00022842"/>
    </source>
</evidence>
<keyword evidence="5" id="KW-0460">Magnesium</keyword>
<dbReference type="CTD" id="254552"/>
<reference evidence="9" key="1">
    <citation type="submission" date="2025-08" db="UniProtKB">
        <authorList>
            <consortium name="RefSeq"/>
        </authorList>
    </citation>
    <scope>IDENTIFICATION</scope>
</reference>
<comment type="cofactor">
    <cofactor evidence="2">
        <name>Mg(2+)</name>
        <dbReference type="ChEBI" id="CHEBI:18420"/>
    </cofactor>
</comment>
<keyword evidence="4" id="KW-0378">Hydrolase</keyword>
<proteinExistence type="predicted"/>
<evidence type="ECO:0000256" key="1">
    <source>
        <dbReference type="ARBA" id="ARBA00001936"/>
    </source>
</evidence>
<dbReference type="InterPro" id="IPR000086">
    <property type="entry name" value="NUDIX_hydrolase_dom"/>
</dbReference>
<dbReference type="GO" id="GO:0046872">
    <property type="term" value="F:metal ion binding"/>
    <property type="evidence" value="ECO:0007669"/>
    <property type="project" value="UniProtKB-KW"/>
</dbReference>
<dbReference type="SUPFAM" id="SSF55811">
    <property type="entry name" value="Nudix"/>
    <property type="match status" value="1"/>
</dbReference>
<dbReference type="InterPro" id="IPR045121">
    <property type="entry name" value="CoAse"/>
</dbReference>
<dbReference type="Pfam" id="PF00293">
    <property type="entry name" value="NUDIX"/>
    <property type="match status" value="1"/>
</dbReference>
<protein>
    <submittedName>
        <fullName evidence="9">Mitochondrial coenzyme A diphosphatase NUDT8</fullName>
    </submittedName>
</protein>